<dbReference type="OrthoDB" id="9775804at2"/>
<dbReference type="SUPFAM" id="SSF55729">
    <property type="entry name" value="Acyl-CoA N-acyltransferases (Nat)"/>
    <property type="match status" value="1"/>
</dbReference>
<gene>
    <name evidence="4" type="ORF">SAMN06295960_3088</name>
</gene>
<dbReference type="Pfam" id="PF00583">
    <property type="entry name" value="Acetyltransf_1"/>
    <property type="match status" value="1"/>
</dbReference>
<protein>
    <submittedName>
        <fullName evidence="4">Acetyltransferase (GNAT) domain-containing protein</fullName>
    </submittedName>
</protein>
<dbReference type="PANTHER" id="PTHR43626:SF4">
    <property type="entry name" value="GCN5-RELATED N-ACETYLTRANSFERASE 2, CHLOROPLASTIC"/>
    <property type="match status" value="1"/>
</dbReference>
<dbReference type="Proteomes" id="UP000193834">
    <property type="component" value="Unassembled WGS sequence"/>
</dbReference>
<proteinExistence type="predicted"/>
<dbReference type="Gene3D" id="3.40.630.30">
    <property type="match status" value="1"/>
</dbReference>
<evidence type="ECO:0000259" key="3">
    <source>
        <dbReference type="PROSITE" id="PS51186"/>
    </source>
</evidence>
<dbReference type="EMBL" id="FXAZ01000004">
    <property type="protein sequence ID" value="SMG50086.1"/>
    <property type="molecule type" value="Genomic_DNA"/>
</dbReference>
<dbReference type="CDD" id="cd04301">
    <property type="entry name" value="NAT_SF"/>
    <property type="match status" value="1"/>
</dbReference>
<dbReference type="GO" id="GO:0005737">
    <property type="term" value="C:cytoplasm"/>
    <property type="evidence" value="ECO:0007669"/>
    <property type="project" value="TreeGrafter"/>
</dbReference>
<dbReference type="InterPro" id="IPR045039">
    <property type="entry name" value="NSI-like"/>
</dbReference>
<dbReference type="PROSITE" id="PS51186">
    <property type="entry name" value="GNAT"/>
    <property type="match status" value="1"/>
</dbReference>
<keyword evidence="5" id="KW-1185">Reference proteome</keyword>
<evidence type="ECO:0000256" key="1">
    <source>
        <dbReference type="ARBA" id="ARBA00022679"/>
    </source>
</evidence>
<evidence type="ECO:0000256" key="2">
    <source>
        <dbReference type="ARBA" id="ARBA00023315"/>
    </source>
</evidence>
<dbReference type="PANTHER" id="PTHR43626">
    <property type="entry name" value="ACYL-COA N-ACYLTRANSFERASE"/>
    <property type="match status" value="1"/>
</dbReference>
<sequence length="133" mass="15146">MMNIQLHSEQPIDIPQLIALYKDAGWWPERNETGIQHMLAHGITVGAWEGERLVGFCRALTDGTYRAYIEDVVVHSSCKHIGIGTTMVEKLLEALQDIDVVSLFCTEDLIPFYQAFDFKRTKQVVMHVQPSSR</sequence>
<keyword evidence="2" id="KW-0012">Acyltransferase</keyword>
<evidence type="ECO:0000313" key="5">
    <source>
        <dbReference type="Proteomes" id="UP000193834"/>
    </source>
</evidence>
<accession>A0A1X7L8C1</accession>
<dbReference type="InterPro" id="IPR016181">
    <property type="entry name" value="Acyl_CoA_acyltransferase"/>
</dbReference>
<dbReference type="AlphaFoldDB" id="A0A1X7L8C1"/>
<dbReference type="InterPro" id="IPR000182">
    <property type="entry name" value="GNAT_dom"/>
</dbReference>
<feature type="domain" description="N-acetyltransferase" evidence="3">
    <location>
        <begin position="4"/>
        <end position="133"/>
    </location>
</feature>
<dbReference type="RefSeq" id="WP_085495501.1">
    <property type="nucleotide sequence ID" value="NZ_FXAZ01000004.1"/>
</dbReference>
<dbReference type="STRING" id="1852522.SAMN06295960_3088"/>
<dbReference type="GO" id="GO:0008080">
    <property type="term" value="F:N-acetyltransferase activity"/>
    <property type="evidence" value="ECO:0007669"/>
    <property type="project" value="InterPro"/>
</dbReference>
<reference evidence="4 5" key="1">
    <citation type="submission" date="2017-04" db="EMBL/GenBank/DDBJ databases">
        <authorList>
            <person name="Afonso C.L."/>
            <person name="Miller P.J."/>
            <person name="Scott M.A."/>
            <person name="Spackman E."/>
            <person name="Goraichik I."/>
            <person name="Dimitrov K.M."/>
            <person name="Suarez D.L."/>
            <person name="Swayne D.E."/>
        </authorList>
    </citation>
    <scope>NUCLEOTIDE SEQUENCE [LARGE SCALE GENOMIC DNA]</scope>
    <source>
        <strain evidence="4 5">11</strain>
    </source>
</reference>
<organism evidence="4 5">
    <name type="scientific">Paenibacillus aquistagni</name>
    <dbReference type="NCBI Taxonomy" id="1852522"/>
    <lineage>
        <taxon>Bacteria</taxon>
        <taxon>Bacillati</taxon>
        <taxon>Bacillota</taxon>
        <taxon>Bacilli</taxon>
        <taxon>Bacillales</taxon>
        <taxon>Paenibacillaceae</taxon>
        <taxon>Paenibacillus</taxon>
    </lineage>
</organism>
<keyword evidence="1 4" id="KW-0808">Transferase</keyword>
<evidence type="ECO:0000313" key="4">
    <source>
        <dbReference type="EMBL" id="SMG50086.1"/>
    </source>
</evidence>
<name>A0A1X7L8C1_9BACL</name>